<feature type="domain" description="4Fe-4S ferredoxin-type" evidence="7">
    <location>
        <begin position="1"/>
        <end position="29"/>
    </location>
</feature>
<evidence type="ECO:0000256" key="1">
    <source>
        <dbReference type="ARBA" id="ARBA00022448"/>
    </source>
</evidence>
<sequence>MKASVDKELCMGDRNCNMLCPEIFKYDEDELMSIVLVEEIPDKYKDLVTQSAEECPGGAISIEGD</sequence>
<dbReference type="PROSITE" id="PS51379">
    <property type="entry name" value="4FE4S_FER_2"/>
    <property type="match status" value="1"/>
</dbReference>
<evidence type="ECO:0000256" key="5">
    <source>
        <dbReference type="ARBA" id="ARBA00023014"/>
    </source>
</evidence>
<protein>
    <recommendedName>
        <fullName evidence="6">Ferredoxin</fullName>
    </recommendedName>
</protein>
<evidence type="ECO:0000256" key="4">
    <source>
        <dbReference type="ARBA" id="ARBA00023004"/>
    </source>
</evidence>
<evidence type="ECO:0000313" key="8">
    <source>
        <dbReference type="EMBL" id="MBC8176481.1"/>
    </source>
</evidence>
<comment type="function">
    <text evidence="6">Ferredoxins are iron-sulfur proteins that transfer electrons in a wide variety of metabolic reactions.</text>
</comment>
<dbReference type="SUPFAM" id="SSF54862">
    <property type="entry name" value="4Fe-4S ferredoxins"/>
    <property type="match status" value="1"/>
</dbReference>
<reference evidence="8 9" key="1">
    <citation type="submission" date="2020-08" db="EMBL/GenBank/DDBJ databases">
        <title>Bridging the membrane lipid divide: bacteria of the FCB group superphylum have the potential to synthesize archaeal ether lipids.</title>
        <authorList>
            <person name="Villanueva L."/>
            <person name="Von Meijenfeldt F.A.B."/>
            <person name="Westbye A.B."/>
            <person name="Yadav S."/>
            <person name="Hopmans E.C."/>
            <person name="Dutilh B.E."/>
            <person name="Sinninghe Damste J.S."/>
        </authorList>
    </citation>
    <scope>NUCLEOTIDE SEQUENCE [LARGE SCALE GENOMIC DNA]</scope>
    <source>
        <strain evidence="8">NIOZ-UU27</strain>
    </source>
</reference>
<gene>
    <name evidence="8" type="ORF">H8E19_03675</name>
</gene>
<comment type="caution">
    <text evidence="8">The sequence shown here is derived from an EMBL/GenBank/DDBJ whole genome shotgun (WGS) entry which is preliminary data.</text>
</comment>
<accession>A0A8J6T5F7</accession>
<dbReference type="InterPro" id="IPR017896">
    <property type="entry name" value="4Fe4S_Fe-S-bd"/>
</dbReference>
<dbReference type="PANTHER" id="PTHR36923">
    <property type="entry name" value="FERREDOXIN"/>
    <property type="match status" value="1"/>
</dbReference>
<dbReference type="PANTHER" id="PTHR36923:SF3">
    <property type="entry name" value="FERREDOXIN"/>
    <property type="match status" value="1"/>
</dbReference>
<evidence type="ECO:0000259" key="7">
    <source>
        <dbReference type="PROSITE" id="PS51379"/>
    </source>
</evidence>
<organism evidence="8 9">
    <name type="scientific">Candidatus Desulfacyla euxinica</name>
    <dbReference type="NCBI Taxonomy" id="2841693"/>
    <lineage>
        <taxon>Bacteria</taxon>
        <taxon>Deltaproteobacteria</taxon>
        <taxon>Candidatus Desulfacyla</taxon>
    </lineage>
</organism>
<keyword evidence="1 6" id="KW-0813">Transport</keyword>
<proteinExistence type="predicted"/>
<keyword evidence="5 6" id="KW-0411">Iron-sulfur</keyword>
<evidence type="ECO:0000256" key="6">
    <source>
        <dbReference type="RuleBase" id="RU368020"/>
    </source>
</evidence>
<dbReference type="GO" id="GO:0051536">
    <property type="term" value="F:iron-sulfur cluster binding"/>
    <property type="evidence" value="ECO:0007669"/>
    <property type="project" value="UniProtKB-KW"/>
</dbReference>
<dbReference type="Gene3D" id="3.30.70.20">
    <property type="match status" value="1"/>
</dbReference>
<dbReference type="EMBL" id="JACNJD010000138">
    <property type="protein sequence ID" value="MBC8176481.1"/>
    <property type="molecule type" value="Genomic_DNA"/>
</dbReference>
<keyword evidence="2 6" id="KW-0479">Metal-binding</keyword>
<keyword evidence="4 6" id="KW-0408">Iron</keyword>
<evidence type="ECO:0000256" key="2">
    <source>
        <dbReference type="ARBA" id="ARBA00022723"/>
    </source>
</evidence>
<dbReference type="Proteomes" id="UP000650524">
    <property type="component" value="Unassembled WGS sequence"/>
</dbReference>
<name>A0A8J6T5F7_9DELT</name>
<dbReference type="PRINTS" id="PR00352">
    <property type="entry name" value="3FE4SFRDOXIN"/>
</dbReference>
<keyword evidence="3 6" id="KW-0249">Electron transport</keyword>
<dbReference type="AlphaFoldDB" id="A0A8J6T5F7"/>
<dbReference type="Pfam" id="PF13370">
    <property type="entry name" value="Fer4_13"/>
    <property type="match status" value="1"/>
</dbReference>
<dbReference type="GO" id="GO:0005506">
    <property type="term" value="F:iron ion binding"/>
    <property type="evidence" value="ECO:0007669"/>
    <property type="project" value="UniProtKB-UniRule"/>
</dbReference>
<dbReference type="InterPro" id="IPR001080">
    <property type="entry name" value="3Fe4S_ferredoxin"/>
</dbReference>
<dbReference type="GO" id="GO:0009055">
    <property type="term" value="F:electron transfer activity"/>
    <property type="evidence" value="ECO:0007669"/>
    <property type="project" value="UniProtKB-UniRule"/>
</dbReference>
<evidence type="ECO:0000313" key="9">
    <source>
        <dbReference type="Proteomes" id="UP000650524"/>
    </source>
</evidence>
<dbReference type="InterPro" id="IPR051269">
    <property type="entry name" value="Fe-S_cluster_ET"/>
</dbReference>
<evidence type="ECO:0000256" key="3">
    <source>
        <dbReference type="ARBA" id="ARBA00022982"/>
    </source>
</evidence>